<feature type="transmembrane region" description="Helical" evidence="8">
    <location>
        <begin position="525"/>
        <end position="545"/>
    </location>
</feature>
<dbReference type="KEGG" id="hcv:FTV88_2387"/>
<dbReference type="InterPro" id="IPR000515">
    <property type="entry name" value="MetI-like"/>
</dbReference>
<feature type="transmembrane region" description="Helical" evidence="8">
    <location>
        <begin position="165"/>
        <end position="184"/>
    </location>
</feature>
<feature type="transmembrane region" description="Helical" evidence="8">
    <location>
        <begin position="357"/>
        <end position="378"/>
    </location>
</feature>
<dbReference type="Pfam" id="PF00528">
    <property type="entry name" value="BPD_transp_1"/>
    <property type="match status" value="2"/>
</dbReference>
<feature type="transmembrane region" description="Helical" evidence="8">
    <location>
        <begin position="314"/>
        <end position="337"/>
    </location>
</feature>
<gene>
    <name evidence="10" type="ORF">FTV88_2387</name>
</gene>
<feature type="transmembrane region" description="Helical" evidence="8">
    <location>
        <begin position="125"/>
        <end position="145"/>
    </location>
</feature>
<feature type="domain" description="ABC transmembrane type-1" evidence="9">
    <location>
        <begin position="87"/>
        <end position="281"/>
    </location>
</feature>
<protein>
    <submittedName>
        <fullName evidence="10">Iron (III) ABC transporter permease</fullName>
    </submittedName>
</protein>
<dbReference type="EMBL" id="CP045875">
    <property type="protein sequence ID" value="QGG48485.1"/>
    <property type="molecule type" value="Genomic_DNA"/>
</dbReference>
<evidence type="ECO:0000259" key="9">
    <source>
        <dbReference type="PROSITE" id="PS50928"/>
    </source>
</evidence>
<dbReference type="GO" id="GO:0055085">
    <property type="term" value="P:transmembrane transport"/>
    <property type="evidence" value="ECO:0007669"/>
    <property type="project" value="InterPro"/>
</dbReference>
<comment type="subcellular location">
    <subcellularLocation>
        <location evidence="1">Cell inner membrane</location>
        <topology evidence="1">Multi-pass membrane protein</topology>
    </subcellularLocation>
    <subcellularLocation>
        <location evidence="8">Cell membrane</location>
        <topology evidence="8">Multi-pass membrane protein</topology>
    </subcellularLocation>
</comment>
<evidence type="ECO:0000256" key="5">
    <source>
        <dbReference type="ARBA" id="ARBA00022692"/>
    </source>
</evidence>
<keyword evidence="7 8" id="KW-0472">Membrane</keyword>
<keyword evidence="2 8" id="KW-0813">Transport</keyword>
<feature type="transmembrane region" description="Helical" evidence="8">
    <location>
        <begin position="43"/>
        <end position="65"/>
    </location>
</feature>
<keyword evidence="4" id="KW-0997">Cell inner membrane</keyword>
<evidence type="ECO:0000256" key="4">
    <source>
        <dbReference type="ARBA" id="ARBA00022519"/>
    </source>
</evidence>
<feature type="transmembrane region" description="Helical" evidence="8">
    <location>
        <begin position="393"/>
        <end position="413"/>
    </location>
</feature>
<dbReference type="RefSeq" id="WP_207707861.1">
    <property type="nucleotide sequence ID" value="NZ_CP045875.1"/>
</dbReference>
<dbReference type="Gene3D" id="1.10.3720.10">
    <property type="entry name" value="MetI-like"/>
    <property type="match status" value="2"/>
</dbReference>
<feature type="transmembrane region" description="Helical" evidence="8">
    <location>
        <begin position="85"/>
        <end position="113"/>
    </location>
</feature>
<keyword evidence="3" id="KW-1003">Cell membrane</keyword>
<proteinExistence type="inferred from homology"/>
<dbReference type="Proteomes" id="UP000366051">
    <property type="component" value="Chromosome"/>
</dbReference>
<feature type="transmembrane region" description="Helical" evidence="8">
    <location>
        <begin position="222"/>
        <end position="243"/>
    </location>
</feature>
<keyword evidence="6 8" id="KW-1133">Transmembrane helix</keyword>
<keyword evidence="5 8" id="KW-0812">Transmembrane</keyword>
<feature type="domain" description="ABC transmembrane type-1" evidence="9">
    <location>
        <begin position="354"/>
        <end position="544"/>
    </location>
</feature>
<evidence type="ECO:0000256" key="3">
    <source>
        <dbReference type="ARBA" id="ARBA00022475"/>
    </source>
</evidence>
<feature type="transmembrane region" description="Helical" evidence="8">
    <location>
        <begin position="263"/>
        <end position="282"/>
    </location>
</feature>
<dbReference type="PANTHER" id="PTHR43357:SF3">
    <property type="entry name" value="FE(3+)-TRANSPORT SYSTEM PERMEASE PROTEIN FBPB 2"/>
    <property type="match status" value="1"/>
</dbReference>
<dbReference type="InterPro" id="IPR035906">
    <property type="entry name" value="MetI-like_sf"/>
</dbReference>
<organism evidence="10 11">
    <name type="scientific">Heliorestis convoluta</name>
    <dbReference type="NCBI Taxonomy" id="356322"/>
    <lineage>
        <taxon>Bacteria</taxon>
        <taxon>Bacillati</taxon>
        <taxon>Bacillota</taxon>
        <taxon>Clostridia</taxon>
        <taxon>Eubacteriales</taxon>
        <taxon>Heliobacteriaceae</taxon>
        <taxon>Heliorestis</taxon>
    </lineage>
</organism>
<evidence type="ECO:0000256" key="2">
    <source>
        <dbReference type="ARBA" id="ARBA00022448"/>
    </source>
</evidence>
<evidence type="ECO:0000313" key="11">
    <source>
        <dbReference type="Proteomes" id="UP000366051"/>
    </source>
</evidence>
<name>A0A5Q2N7M2_9FIRM</name>
<feature type="transmembrane region" description="Helical" evidence="8">
    <location>
        <begin position="472"/>
        <end position="493"/>
    </location>
</feature>
<dbReference type="PROSITE" id="PS50928">
    <property type="entry name" value="ABC_TM1"/>
    <property type="match status" value="2"/>
</dbReference>
<dbReference type="AlphaFoldDB" id="A0A5Q2N7M2"/>
<comment type="similarity">
    <text evidence="8">Belongs to the binding-protein-dependent transport system permease family.</text>
</comment>
<dbReference type="GO" id="GO:0005886">
    <property type="term" value="C:plasma membrane"/>
    <property type="evidence" value="ECO:0007669"/>
    <property type="project" value="UniProtKB-SubCell"/>
</dbReference>
<evidence type="ECO:0000256" key="1">
    <source>
        <dbReference type="ARBA" id="ARBA00004429"/>
    </source>
</evidence>
<keyword evidence="11" id="KW-1185">Reference proteome</keyword>
<accession>A0A5Q2N7M2</accession>
<dbReference type="PANTHER" id="PTHR43357">
    <property type="entry name" value="INNER MEMBRANE ABC TRANSPORTER PERMEASE PROTEIN YDCV"/>
    <property type="match status" value="1"/>
</dbReference>
<dbReference type="CDD" id="cd06261">
    <property type="entry name" value="TM_PBP2"/>
    <property type="match status" value="2"/>
</dbReference>
<feature type="transmembrane region" description="Helical" evidence="8">
    <location>
        <begin position="419"/>
        <end position="436"/>
    </location>
</feature>
<evidence type="ECO:0000256" key="8">
    <source>
        <dbReference type="RuleBase" id="RU363032"/>
    </source>
</evidence>
<evidence type="ECO:0000256" key="7">
    <source>
        <dbReference type="ARBA" id="ARBA00023136"/>
    </source>
</evidence>
<dbReference type="SUPFAM" id="SSF161098">
    <property type="entry name" value="MetI-like"/>
    <property type="match status" value="2"/>
</dbReference>
<evidence type="ECO:0000256" key="6">
    <source>
        <dbReference type="ARBA" id="ARBA00022989"/>
    </source>
</evidence>
<sequence>MESIPKKSVPPETIEQSQEKVPDLPGAFSFFWLKLWRGNPPGLGLLTVAIVTALTMLVPILYVVIRGIQGGADRWLRLLDTRIPILLQNTLSLTFVVTFFALFIGVTLAFLVIRTDLPGRKAWQWLLALPLLIPPYVGAITYIIIFGPTGWIRDWLGSPLFNIYSFWGVAFVLILFTYPYVYLITSAALKRSNLNYEEAARIAGLHYGQVFWKVTLPLLRPAMGAGAILVALYVLSDFGAVAALRYTTFTAAIYFQMGNYDQVAAAILSVLLIAITLVFIWGEAKTREKQRFYQSKGTPRQAPVSELGHYKLPLLFYVIAIFTLAVVLPLAVLFYWSSVGITRGAIDSRFWGFAWNSVFMAGSASVLCMILALPVVYLKSRNPSIVSTFVDKLAYAGYALPGVIVALGIIFVFNQYIPFLYGTAALVIVAYVIRFLPQNMQAAEAALTAVSPRLDEAGRMAGYSPWQVMMRVTLPLITPGLLAGSALVFVSAIKELPATLLLRPPGMDTLAVRIWIDASEGFYQTAAPAALLLVLLSIIPLRWMLKKY</sequence>
<reference evidence="11" key="1">
    <citation type="submission" date="2019-11" db="EMBL/GenBank/DDBJ databases">
        <title>Genome sequence of Heliorestis convoluta strain HH, an alkaliphilic and minimalistic phototrophic bacterium from a soda lake in Egypt.</title>
        <authorList>
            <person name="Dewey E.D."/>
            <person name="Stokes L.M."/>
            <person name="Burchell B.M."/>
            <person name="Shaffer K.N."/>
            <person name="Huntington A.M."/>
            <person name="Baker J.M."/>
            <person name="Nadendla S."/>
            <person name="Giglio M.G."/>
            <person name="Touchman J.W."/>
            <person name="Blankenship R.E."/>
            <person name="Madigan M.T."/>
            <person name="Sattley W.M."/>
        </authorList>
    </citation>
    <scope>NUCLEOTIDE SEQUENCE [LARGE SCALE GENOMIC DNA]</scope>
    <source>
        <strain evidence="11">HH</strain>
    </source>
</reference>
<evidence type="ECO:0000313" key="10">
    <source>
        <dbReference type="EMBL" id="QGG48485.1"/>
    </source>
</evidence>